<keyword evidence="4 5" id="KW-0648">Protein biosynthesis</keyword>
<dbReference type="Gene3D" id="1.10.286.20">
    <property type="match status" value="1"/>
</dbReference>
<sequence length="195" mass="21381">MSMATTEEIKALRDETGVSVMQCKKALEEAGGDMEKAKVILRKIASMSASKKSDRALGAGVAVAYTHAGGQVLGAVVLACETDFVSKNEEFQKLGRDIAMQVAAMHPQFISRDDVKESDLTKAREVFESEAADVKEEMRAKAIEGKLEAFIKEKILLDQPFVKDPSQTIQQLIDSGVQKFGEKIAIVRFERLSVK</sequence>
<evidence type="ECO:0000256" key="5">
    <source>
        <dbReference type="HAMAP-Rule" id="MF_00050"/>
    </source>
</evidence>
<evidence type="ECO:0000259" key="6">
    <source>
        <dbReference type="Pfam" id="PF00889"/>
    </source>
</evidence>
<organism evidence="7 8">
    <name type="scientific">Candidatus Kaiserbacteria bacterium RIFCSPHIGHO2_01_FULL_56_24</name>
    <dbReference type="NCBI Taxonomy" id="1798487"/>
    <lineage>
        <taxon>Bacteria</taxon>
        <taxon>Candidatus Kaiseribacteriota</taxon>
    </lineage>
</organism>
<dbReference type="Gene3D" id="1.10.8.10">
    <property type="entry name" value="DNA helicase RuvA subunit, C-terminal domain"/>
    <property type="match status" value="1"/>
</dbReference>
<comment type="subcellular location">
    <subcellularLocation>
        <location evidence="5">Cytoplasm</location>
    </subcellularLocation>
</comment>
<dbReference type="InterPro" id="IPR001816">
    <property type="entry name" value="Transl_elong_EFTs/EF1B"/>
</dbReference>
<evidence type="ECO:0000313" key="7">
    <source>
        <dbReference type="EMBL" id="OGG58396.1"/>
    </source>
</evidence>
<keyword evidence="5" id="KW-0963">Cytoplasm</keyword>
<dbReference type="Pfam" id="PF00889">
    <property type="entry name" value="EF_TS"/>
    <property type="match status" value="1"/>
</dbReference>
<dbReference type="SUPFAM" id="SSF54713">
    <property type="entry name" value="Elongation factor Ts (EF-Ts), dimerisation domain"/>
    <property type="match status" value="1"/>
</dbReference>
<dbReference type="PANTHER" id="PTHR11741:SF0">
    <property type="entry name" value="ELONGATION FACTOR TS, MITOCHONDRIAL"/>
    <property type="match status" value="1"/>
</dbReference>
<dbReference type="GO" id="GO:0005737">
    <property type="term" value="C:cytoplasm"/>
    <property type="evidence" value="ECO:0007669"/>
    <property type="project" value="UniProtKB-SubCell"/>
</dbReference>
<dbReference type="CDD" id="cd14275">
    <property type="entry name" value="UBA_EF-Ts"/>
    <property type="match status" value="1"/>
</dbReference>
<dbReference type="Proteomes" id="UP000176377">
    <property type="component" value="Unassembled WGS sequence"/>
</dbReference>
<evidence type="ECO:0000313" key="8">
    <source>
        <dbReference type="Proteomes" id="UP000176377"/>
    </source>
</evidence>
<keyword evidence="3 5" id="KW-0251">Elongation factor</keyword>
<dbReference type="HAMAP" id="MF_00050">
    <property type="entry name" value="EF_Ts"/>
    <property type="match status" value="1"/>
</dbReference>
<comment type="similarity">
    <text evidence="1 5">Belongs to the EF-Ts family.</text>
</comment>
<dbReference type="EMBL" id="MFLA01000033">
    <property type="protein sequence ID" value="OGG58396.1"/>
    <property type="molecule type" value="Genomic_DNA"/>
</dbReference>
<dbReference type="PANTHER" id="PTHR11741">
    <property type="entry name" value="ELONGATION FACTOR TS"/>
    <property type="match status" value="1"/>
</dbReference>
<dbReference type="AlphaFoldDB" id="A0A1F6DAG6"/>
<evidence type="ECO:0000256" key="3">
    <source>
        <dbReference type="ARBA" id="ARBA00022768"/>
    </source>
</evidence>
<protein>
    <recommendedName>
        <fullName evidence="2 5">Elongation factor Ts</fullName>
        <shortName evidence="5">EF-Ts</shortName>
    </recommendedName>
</protein>
<accession>A0A1F6DAG6</accession>
<evidence type="ECO:0000256" key="1">
    <source>
        <dbReference type="ARBA" id="ARBA00005532"/>
    </source>
</evidence>
<comment type="function">
    <text evidence="5">Associates with the EF-Tu.GDP complex and induces the exchange of GDP to GTP. It remains bound to the aminoacyl-tRNA.EF-Tu.GTP complex up to the GTP hydrolysis stage on the ribosome.</text>
</comment>
<reference evidence="7 8" key="1">
    <citation type="journal article" date="2016" name="Nat. Commun.">
        <title>Thousands of microbial genomes shed light on interconnected biogeochemical processes in an aquifer system.</title>
        <authorList>
            <person name="Anantharaman K."/>
            <person name="Brown C.T."/>
            <person name="Hug L.A."/>
            <person name="Sharon I."/>
            <person name="Castelle C.J."/>
            <person name="Probst A.J."/>
            <person name="Thomas B.C."/>
            <person name="Singh A."/>
            <person name="Wilkins M.J."/>
            <person name="Karaoz U."/>
            <person name="Brodie E.L."/>
            <person name="Williams K.H."/>
            <person name="Hubbard S.S."/>
            <person name="Banfield J.F."/>
        </authorList>
    </citation>
    <scope>NUCLEOTIDE SEQUENCE [LARGE SCALE GENOMIC DNA]</scope>
</reference>
<evidence type="ECO:0000256" key="2">
    <source>
        <dbReference type="ARBA" id="ARBA00016956"/>
    </source>
</evidence>
<dbReference type="SUPFAM" id="SSF46934">
    <property type="entry name" value="UBA-like"/>
    <property type="match status" value="1"/>
</dbReference>
<dbReference type="InterPro" id="IPR009060">
    <property type="entry name" value="UBA-like_sf"/>
</dbReference>
<feature type="region of interest" description="Involved in Mg(2+) ion dislocation from EF-Tu" evidence="5">
    <location>
        <begin position="82"/>
        <end position="85"/>
    </location>
</feature>
<dbReference type="FunFam" id="1.10.8.10:FF:000001">
    <property type="entry name" value="Elongation factor Ts"/>
    <property type="match status" value="1"/>
</dbReference>
<feature type="domain" description="Translation elongation factor EFTs/EF1B dimerisation" evidence="6">
    <location>
        <begin position="59"/>
        <end position="192"/>
    </location>
</feature>
<proteinExistence type="inferred from homology"/>
<dbReference type="InterPro" id="IPR036402">
    <property type="entry name" value="EF-Ts_dimer_sf"/>
</dbReference>
<evidence type="ECO:0000256" key="4">
    <source>
        <dbReference type="ARBA" id="ARBA00022917"/>
    </source>
</evidence>
<name>A0A1F6DAG6_9BACT</name>
<gene>
    <name evidence="5" type="primary">tsf</name>
    <name evidence="7" type="ORF">A2765_05610</name>
</gene>
<dbReference type="GO" id="GO:0003746">
    <property type="term" value="F:translation elongation factor activity"/>
    <property type="evidence" value="ECO:0007669"/>
    <property type="project" value="UniProtKB-UniRule"/>
</dbReference>
<dbReference type="InterPro" id="IPR014039">
    <property type="entry name" value="Transl_elong_EFTs/EF1B_dimer"/>
</dbReference>
<dbReference type="Gene3D" id="3.30.479.20">
    <property type="entry name" value="Elongation factor Ts, dimerisation domain"/>
    <property type="match status" value="1"/>
</dbReference>
<comment type="caution">
    <text evidence="7">The sequence shown here is derived from an EMBL/GenBank/DDBJ whole genome shotgun (WGS) entry which is preliminary data.</text>
</comment>